<comment type="caution">
    <text evidence="1">The sequence shown here is derived from an EMBL/GenBank/DDBJ whole genome shotgun (WGS) entry which is preliminary data.</text>
</comment>
<dbReference type="InParanoid" id="A0A409WIH0"/>
<accession>A0A409WIH0</accession>
<name>A0A409WIH0_9AGAR</name>
<dbReference type="AlphaFoldDB" id="A0A409WIH0"/>
<dbReference type="EMBL" id="NHTK01005468">
    <property type="protein sequence ID" value="PPQ78307.1"/>
    <property type="molecule type" value="Genomic_DNA"/>
</dbReference>
<organism evidence="1 2">
    <name type="scientific">Panaeolus cyanescens</name>
    <dbReference type="NCBI Taxonomy" id="181874"/>
    <lineage>
        <taxon>Eukaryota</taxon>
        <taxon>Fungi</taxon>
        <taxon>Dikarya</taxon>
        <taxon>Basidiomycota</taxon>
        <taxon>Agaricomycotina</taxon>
        <taxon>Agaricomycetes</taxon>
        <taxon>Agaricomycetidae</taxon>
        <taxon>Agaricales</taxon>
        <taxon>Agaricineae</taxon>
        <taxon>Galeropsidaceae</taxon>
        <taxon>Panaeolus</taxon>
    </lineage>
</organism>
<evidence type="ECO:0000313" key="2">
    <source>
        <dbReference type="Proteomes" id="UP000284842"/>
    </source>
</evidence>
<keyword evidence="2" id="KW-1185">Reference proteome</keyword>
<proteinExistence type="predicted"/>
<sequence length="383" mass="42997">MLPANPSYAVCFFSSPELIAQICKFIASRQHATDLQGVNRSSYDAATPFIWKSIPNLRPLFLLFSAFDQLHRPSPCMRLRGPLRKAEILKFYHYATHIQQIDVLYDRFWSPGNLEEALSKIKSHSPLNQPLFPNLKTVGIAGPLFLSNPFLDNSCYQLSHLNSLSLSVGGLVSVPTACEVLHACKATLRELGLRGDHVFDADVVASINQLFRLQSVFVDLQSIAFPCRFHTLTVQRWRHFVDALPRTVNAMRVYYPPPSIGIIAALSGREMQFIFVQICVDGLATHLAALKHITKSPVVLHIPDVAEQTLKLVVDFARMEAFTQVYDNYVLFYSDGVQSLKSSRFTTRNGIKCSFDADYRLKIMRAIGIAEWLGGNRVVGLPL</sequence>
<protein>
    <submittedName>
        <fullName evidence="1">Uncharacterized protein</fullName>
    </submittedName>
</protein>
<evidence type="ECO:0000313" key="1">
    <source>
        <dbReference type="EMBL" id="PPQ78307.1"/>
    </source>
</evidence>
<gene>
    <name evidence="1" type="ORF">CVT24_006483</name>
</gene>
<reference evidence="1 2" key="1">
    <citation type="journal article" date="2018" name="Evol. Lett.">
        <title>Horizontal gene cluster transfer increased hallucinogenic mushroom diversity.</title>
        <authorList>
            <person name="Reynolds H.T."/>
            <person name="Vijayakumar V."/>
            <person name="Gluck-Thaler E."/>
            <person name="Korotkin H.B."/>
            <person name="Matheny P.B."/>
            <person name="Slot J.C."/>
        </authorList>
    </citation>
    <scope>NUCLEOTIDE SEQUENCE [LARGE SCALE GENOMIC DNA]</scope>
    <source>
        <strain evidence="1 2">2629</strain>
    </source>
</reference>
<dbReference type="Proteomes" id="UP000284842">
    <property type="component" value="Unassembled WGS sequence"/>
</dbReference>